<reference evidence="2 3" key="1">
    <citation type="submission" date="2018-06" db="EMBL/GenBank/DDBJ databases">
        <title>Comparative genomics reveals the genomic features of Rhizophagus irregularis, R. cerebriforme, R. diaphanum and Gigaspora rosea, and their symbiotic lifestyle signature.</title>
        <authorList>
            <person name="Morin E."/>
            <person name="San Clemente H."/>
            <person name="Chen E.C.H."/>
            <person name="De La Providencia I."/>
            <person name="Hainaut M."/>
            <person name="Kuo A."/>
            <person name="Kohler A."/>
            <person name="Murat C."/>
            <person name="Tang N."/>
            <person name="Roy S."/>
            <person name="Loubradou J."/>
            <person name="Henrissat B."/>
            <person name="Grigoriev I.V."/>
            <person name="Corradi N."/>
            <person name="Roux C."/>
            <person name="Martin F.M."/>
        </authorList>
    </citation>
    <scope>NUCLEOTIDE SEQUENCE [LARGE SCALE GENOMIC DNA]</scope>
    <source>
        <strain evidence="2 3">DAOM 227022</strain>
    </source>
</reference>
<name>A0A397T0G9_9GLOM</name>
<accession>A0A397T0G9</accession>
<proteinExistence type="predicted"/>
<dbReference type="EMBL" id="QKYT01000155">
    <property type="protein sequence ID" value="RIA91342.1"/>
    <property type="molecule type" value="Genomic_DNA"/>
</dbReference>
<keyword evidence="1" id="KW-1133">Transmembrane helix</keyword>
<sequence>TVKYKDLVIDFINELILDFFACFDLTLINTNVIFYLFPYDLIKICYYIFQGIIFPLYLEVPIYDTCFVQI</sequence>
<keyword evidence="3" id="KW-1185">Reference proteome</keyword>
<feature type="non-terminal residue" evidence="2">
    <location>
        <position position="1"/>
    </location>
</feature>
<keyword evidence="1" id="KW-0472">Membrane</keyword>
<keyword evidence="1" id="KW-0812">Transmembrane</keyword>
<feature type="transmembrane region" description="Helical" evidence="1">
    <location>
        <begin position="44"/>
        <end position="63"/>
    </location>
</feature>
<gene>
    <name evidence="2" type="ORF">C1645_767724</name>
</gene>
<comment type="caution">
    <text evidence="2">The sequence shown here is derived from an EMBL/GenBank/DDBJ whole genome shotgun (WGS) entry which is preliminary data.</text>
</comment>
<evidence type="ECO:0000256" key="1">
    <source>
        <dbReference type="SAM" id="Phobius"/>
    </source>
</evidence>
<dbReference type="Proteomes" id="UP000265703">
    <property type="component" value="Unassembled WGS sequence"/>
</dbReference>
<evidence type="ECO:0000313" key="2">
    <source>
        <dbReference type="EMBL" id="RIA91342.1"/>
    </source>
</evidence>
<organism evidence="2 3">
    <name type="scientific">Glomus cerebriforme</name>
    <dbReference type="NCBI Taxonomy" id="658196"/>
    <lineage>
        <taxon>Eukaryota</taxon>
        <taxon>Fungi</taxon>
        <taxon>Fungi incertae sedis</taxon>
        <taxon>Mucoromycota</taxon>
        <taxon>Glomeromycotina</taxon>
        <taxon>Glomeromycetes</taxon>
        <taxon>Glomerales</taxon>
        <taxon>Glomeraceae</taxon>
        <taxon>Glomus</taxon>
    </lineage>
</organism>
<evidence type="ECO:0000313" key="3">
    <source>
        <dbReference type="Proteomes" id="UP000265703"/>
    </source>
</evidence>
<dbReference type="AlphaFoldDB" id="A0A397T0G9"/>
<protein>
    <submittedName>
        <fullName evidence="2">Uncharacterized protein</fullName>
    </submittedName>
</protein>
<feature type="transmembrane region" description="Helical" evidence="1">
    <location>
        <begin position="15"/>
        <end position="37"/>
    </location>
</feature>